<evidence type="ECO:0000256" key="1">
    <source>
        <dbReference type="ARBA" id="ARBA00004340"/>
    </source>
</evidence>
<gene>
    <name evidence="5" type="ORF">POCULU_LOCUS5587</name>
</gene>
<protein>
    <submittedName>
        <fullName evidence="5">9935_t:CDS:1</fullName>
    </submittedName>
</protein>
<comment type="caution">
    <text evidence="5">The sequence shown here is derived from an EMBL/GenBank/DDBJ whole genome shotgun (WGS) entry which is preliminary data.</text>
</comment>
<evidence type="ECO:0000256" key="3">
    <source>
        <dbReference type="ARBA" id="ARBA00022525"/>
    </source>
</evidence>
<dbReference type="SUPFAM" id="SSF52540">
    <property type="entry name" value="P-loop containing nucleoside triphosphate hydrolases"/>
    <property type="match status" value="1"/>
</dbReference>
<sequence length="571" mass="64226">MEGVEESGETITLNCLVLGDHPEDDVFPITIAMHKTIEELKKFIAVEKHATFSEANRLRPWKVSIPPDNDEQMTTLLQAADAFSREGKIGNILSKINLKAKNCDDGLLTKMVLDRHIHVLIEHPAERGSPTKRRRLDEGWQSYIAADGQPVDLPPKMIKMLMSNKFKPDPRLAFSPLLNVQAGTQITITTMNVGQDPKHFKDGYQGSQFFVTEQMMDIWNTLASDSDTSIKKVLSGPMGVGKSYLACGIRQSDKASVIEACASTIFADILKQKTRKVFLIVDEHGALFNTDPPVVDQLRLLAAVVNHFHPNVGNYLPAIANEILRITNRVSRELVNLTKKIGTASLTLDEVKARLKKFEKDRQNKFFDKAKTHYDSLSGTSKEDTRLALADMFLPGETRVTEYSIGAAKEALLDLYKRCPLLVAYCYALASDKFDPMQFEDVLFQQLIRLPNIVLQITDLNGKHPLDMRLTIERFDLLQQPPEYFDGNAIALLPRISATHDVNTAKIENAFDRDSSNKNQIEYYLDAAFGGTHKPEIVTSTYTPGSKNKKKISPANQFKSRFEKWFSLPRV</sequence>
<dbReference type="GO" id="GO:0043657">
    <property type="term" value="C:host cell"/>
    <property type="evidence" value="ECO:0007669"/>
    <property type="project" value="UniProtKB-SubCell"/>
</dbReference>
<dbReference type="EMBL" id="CAJVPJ010000879">
    <property type="protein sequence ID" value="CAG8562581.1"/>
    <property type="molecule type" value="Genomic_DNA"/>
</dbReference>
<comment type="subcellular location">
    <subcellularLocation>
        <location evidence="1">Host cell</location>
    </subcellularLocation>
    <subcellularLocation>
        <location evidence="2">Secreted</location>
    </subcellularLocation>
</comment>
<dbReference type="InterPro" id="IPR045379">
    <property type="entry name" value="Crinkler_N"/>
</dbReference>
<dbReference type="InterPro" id="IPR027417">
    <property type="entry name" value="P-loop_NTPase"/>
</dbReference>
<keyword evidence="6" id="KW-1185">Reference proteome</keyword>
<proteinExistence type="predicted"/>
<evidence type="ECO:0000313" key="6">
    <source>
        <dbReference type="Proteomes" id="UP000789572"/>
    </source>
</evidence>
<evidence type="ECO:0000313" key="5">
    <source>
        <dbReference type="EMBL" id="CAG8562581.1"/>
    </source>
</evidence>
<organism evidence="5 6">
    <name type="scientific">Paraglomus occultum</name>
    <dbReference type="NCBI Taxonomy" id="144539"/>
    <lineage>
        <taxon>Eukaryota</taxon>
        <taxon>Fungi</taxon>
        <taxon>Fungi incertae sedis</taxon>
        <taxon>Mucoromycota</taxon>
        <taxon>Glomeromycotina</taxon>
        <taxon>Glomeromycetes</taxon>
        <taxon>Paraglomerales</taxon>
        <taxon>Paraglomeraceae</taxon>
        <taxon>Paraglomus</taxon>
    </lineage>
</organism>
<dbReference type="AlphaFoldDB" id="A0A9N9BBY7"/>
<reference evidence="5" key="1">
    <citation type="submission" date="2021-06" db="EMBL/GenBank/DDBJ databases">
        <authorList>
            <person name="Kallberg Y."/>
            <person name="Tangrot J."/>
            <person name="Rosling A."/>
        </authorList>
    </citation>
    <scope>NUCLEOTIDE SEQUENCE</scope>
    <source>
        <strain evidence="5">IA702</strain>
    </source>
</reference>
<dbReference type="Proteomes" id="UP000789572">
    <property type="component" value="Unassembled WGS sequence"/>
</dbReference>
<keyword evidence="3" id="KW-0964">Secreted</keyword>
<name>A0A9N9BBY7_9GLOM</name>
<dbReference type="OrthoDB" id="2303713at2759"/>
<dbReference type="GO" id="GO:0005576">
    <property type="term" value="C:extracellular region"/>
    <property type="evidence" value="ECO:0007669"/>
    <property type="project" value="UniProtKB-SubCell"/>
</dbReference>
<dbReference type="Pfam" id="PF20147">
    <property type="entry name" value="Crinkler"/>
    <property type="match status" value="1"/>
</dbReference>
<accession>A0A9N9BBY7</accession>
<feature type="domain" description="Crinkler effector protein N-terminal" evidence="4">
    <location>
        <begin position="11"/>
        <end position="122"/>
    </location>
</feature>
<evidence type="ECO:0000256" key="2">
    <source>
        <dbReference type="ARBA" id="ARBA00004613"/>
    </source>
</evidence>
<evidence type="ECO:0000259" key="4">
    <source>
        <dbReference type="Pfam" id="PF20147"/>
    </source>
</evidence>